<dbReference type="GeneID" id="301553107"/>
<dbReference type="Proteomes" id="UP000015216">
    <property type="component" value="Chromosome"/>
</dbReference>
<organism evidence="16 17">
    <name type="scientific">Candidatus Profftella armatura</name>
    <dbReference type="NCBI Taxonomy" id="669502"/>
    <lineage>
        <taxon>Bacteria</taxon>
        <taxon>Pseudomonadati</taxon>
        <taxon>Pseudomonadota</taxon>
        <taxon>Betaproteobacteria</taxon>
        <taxon>Candidatus Profftella</taxon>
    </lineage>
</organism>
<comment type="similarity">
    <text evidence="11">Belongs to the class-I aminoacyl-tRNA synthetase family. ValS type 1 subfamily.</text>
</comment>
<dbReference type="Pfam" id="PF08264">
    <property type="entry name" value="Anticodon_1"/>
    <property type="match status" value="1"/>
</dbReference>
<evidence type="ECO:0000313" key="16">
    <source>
        <dbReference type="EMBL" id="AGS06932.1"/>
    </source>
</evidence>
<evidence type="ECO:0000259" key="15">
    <source>
        <dbReference type="Pfam" id="PF10458"/>
    </source>
</evidence>
<keyword evidence="4 11" id="KW-0436">Ligase</keyword>
<dbReference type="InterPro" id="IPR009008">
    <property type="entry name" value="Val/Leu/Ile-tRNA-synth_edit"/>
</dbReference>
<comment type="subcellular location">
    <subcellularLocation>
        <location evidence="1 11">Cytoplasm</location>
    </subcellularLocation>
</comment>
<feature type="short sequence motif" description="'HIGH' region" evidence="11">
    <location>
        <begin position="44"/>
        <end position="54"/>
    </location>
</feature>
<dbReference type="PROSITE" id="PS00178">
    <property type="entry name" value="AA_TRNA_LIGASE_I"/>
    <property type="match status" value="1"/>
</dbReference>
<feature type="domain" description="Valyl-tRNA synthetase tRNA-binding arm" evidence="15">
    <location>
        <begin position="877"/>
        <end position="938"/>
    </location>
</feature>
<dbReference type="RefSeq" id="WP_020915507.1">
    <property type="nucleotide sequence ID" value="NC_021885.1"/>
</dbReference>
<keyword evidence="6 11" id="KW-0067">ATP-binding</keyword>
<evidence type="ECO:0000259" key="13">
    <source>
        <dbReference type="Pfam" id="PF00133"/>
    </source>
</evidence>
<evidence type="ECO:0000256" key="11">
    <source>
        <dbReference type="HAMAP-Rule" id="MF_02004"/>
    </source>
</evidence>
<evidence type="ECO:0000256" key="2">
    <source>
        <dbReference type="ARBA" id="ARBA00011245"/>
    </source>
</evidence>
<keyword evidence="8 11" id="KW-0175">Coiled coil</keyword>
<keyword evidence="12" id="KW-0812">Transmembrane</keyword>
<keyword evidence="12" id="KW-0472">Membrane</keyword>
<feature type="domain" description="Aminoacyl-tRNA synthetase class Ia" evidence="13">
    <location>
        <begin position="17"/>
        <end position="616"/>
    </location>
</feature>
<dbReference type="Gene3D" id="3.40.50.620">
    <property type="entry name" value="HUPs"/>
    <property type="match status" value="1"/>
</dbReference>
<dbReference type="OrthoDB" id="9810365at2"/>
<name>S5R152_9PROT</name>
<dbReference type="FunFam" id="3.40.50.620:FF:000032">
    <property type="entry name" value="Valine--tRNA ligase"/>
    <property type="match status" value="1"/>
</dbReference>
<feature type="binding site" evidence="11">
    <location>
        <position position="542"/>
    </location>
    <ligand>
        <name>ATP</name>
        <dbReference type="ChEBI" id="CHEBI:30616"/>
    </ligand>
</feature>
<feature type="coiled-coil region" evidence="11">
    <location>
        <begin position="880"/>
        <end position="942"/>
    </location>
</feature>
<accession>S5R152</accession>
<dbReference type="NCBIfam" id="NF004349">
    <property type="entry name" value="PRK05729.1"/>
    <property type="match status" value="1"/>
</dbReference>
<keyword evidence="3 11" id="KW-0963">Cytoplasm</keyword>
<dbReference type="CDD" id="cd00817">
    <property type="entry name" value="ValRS_core"/>
    <property type="match status" value="1"/>
</dbReference>
<dbReference type="GO" id="GO:0002161">
    <property type="term" value="F:aminoacyl-tRNA deacylase activity"/>
    <property type="evidence" value="ECO:0007669"/>
    <property type="project" value="InterPro"/>
</dbReference>
<dbReference type="SUPFAM" id="SSF46589">
    <property type="entry name" value="tRNA-binding arm"/>
    <property type="match status" value="1"/>
</dbReference>
<keyword evidence="5 11" id="KW-0547">Nucleotide-binding</keyword>
<dbReference type="HAMAP" id="MF_02004">
    <property type="entry name" value="Val_tRNA_synth_type1"/>
    <property type="match status" value="1"/>
</dbReference>
<dbReference type="SUPFAM" id="SSF50677">
    <property type="entry name" value="ValRS/IleRS/LeuRS editing domain"/>
    <property type="match status" value="1"/>
</dbReference>
<dbReference type="InterPro" id="IPR001412">
    <property type="entry name" value="aa-tRNA-synth_I_CS"/>
</dbReference>
<dbReference type="AlphaFoldDB" id="S5R152"/>
<dbReference type="GO" id="GO:0006438">
    <property type="term" value="P:valyl-tRNA aminoacylation"/>
    <property type="evidence" value="ECO:0007669"/>
    <property type="project" value="UniProtKB-UniRule"/>
</dbReference>
<evidence type="ECO:0000256" key="7">
    <source>
        <dbReference type="ARBA" id="ARBA00022917"/>
    </source>
</evidence>
<comment type="function">
    <text evidence="11">Catalyzes the attachment of valine to tRNA(Val). As ValRS can inadvertently accommodate and process structurally similar amino acids such as threonine, to avoid such errors, it has a 'posttransfer' editing activity that hydrolyzes mischarged Thr-tRNA(Val) in a tRNA-dependent manner.</text>
</comment>
<dbReference type="SUPFAM" id="SSF52374">
    <property type="entry name" value="Nucleotidylyl transferase"/>
    <property type="match status" value="1"/>
</dbReference>
<dbReference type="InterPro" id="IPR033705">
    <property type="entry name" value="Anticodon_Ia_Val"/>
</dbReference>
<evidence type="ECO:0000256" key="1">
    <source>
        <dbReference type="ARBA" id="ARBA00004496"/>
    </source>
</evidence>
<comment type="subunit">
    <text evidence="2 11">Monomer.</text>
</comment>
<dbReference type="STRING" id="669502.SSDC_01215"/>
<comment type="domain">
    <text evidence="11">The C-terminal coiled-coil domain is crucial for aminoacylation activity.</text>
</comment>
<keyword evidence="9 11" id="KW-0030">Aminoacyl-tRNA synthetase</keyword>
<feature type="short sequence motif" description="'KMSKS' region" evidence="11">
    <location>
        <begin position="539"/>
        <end position="543"/>
    </location>
</feature>
<dbReference type="InterPro" id="IPR014729">
    <property type="entry name" value="Rossmann-like_a/b/a_fold"/>
</dbReference>
<dbReference type="SUPFAM" id="SSF47323">
    <property type="entry name" value="Anticodon-binding domain of a subclass of class I aminoacyl-tRNA synthetases"/>
    <property type="match status" value="1"/>
</dbReference>
<dbReference type="FunFam" id="3.40.50.620:FF:000457">
    <property type="entry name" value="Predicted protein"/>
    <property type="match status" value="1"/>
</dbReference>
<comment type="catalytic activity">
    <reaction evidence="10 11">
        <text>tRNA(Val) + L-valine + ATP = L-valyl-tRNA(Val) + AMP + diphosphate</text>
        <dbReference type="Rhea" id="RHEA:10704"/>
        <dbReference type="Rhea" id="RHEA-COMP:9672"/>
        <dbReference type="Rhea" id="RHEA-COMP:9708"/>
        <dbReference type="ChEBI" id="CHEBI:30616"/>
        <dbReference type="ChEBI" id="CHEBI:33019"/>
        <dbReference type="ChEBI" id="CHEBI:57762"/>
        <dbReference type="ChEBI" id="CHEBI:78442"/>
        <dbReference type="ChEBI" id="CHEBI:78537"/>
        <dbReference type="ChEBI" id="CHEBI:456215"/>
        <dbReference type="EC" id="6.1.1.9"/>
    </reaction>
</comment>
<dbReference type="GO" id="GO:0005829">
    <property type="term" value="C:cytosol"/>
    <property type="evidence" value="ECO:0007669"/>
    <property type="project" value="TreeGrafter"/>
</dbReference>
<protein>
    <recommendedName>
        <fullName evidence="11">Valine--tRNA ligase</fullName>
        <ecNumber evidence="11">6.1.1.9</ecNumber>
    </recommendedName>
    <alternativeName>
        <fullName evidence="11">Valyl-tRNA synthetase</fullName>
        <shortName evidence="11">ValRS</shortName>
    </alternativeName>
</protein>
<comment type="domain">
    <text evidence="11">ValRS has two distinct active sites: one for aminoacylation and one for editing. The misactivated threonine is translocated from the active site to the editing site.</text>
</comment>
<dbReference type="Gene3D" id="3.90.740.10">
    <property type="entry name" value="Valyl/Leucyl/Isoleucyl-tRNA synthetase, editing domain"/>
    <property type="match status" value="1"/>
</dbReference>
<dbReference type="CDD" id="cd07962">
    <property type="entry name" value="Anticodon_Ia_Val"/>
    <property type="match status" value="1"/>
</dbReference>
<proteinExistence type="inferred from homology"/>
<dbReference type="EC" id="6.1.1.9" evidence="11"/>
<dbReference type="PANTHER" id="PTHR11946">
    <property type="entry name" value="VALYL-TRNA SYNTHETASES"/>
    <property type="match status" value="1"/>
</dbReference>
<dbReference type="GO" id="GO:0004832">
    <property type="term" value="F:valine-tRNA ligase activity"/>
    <property type="evidence" value="ECO:0007669"/>
    <property type="project" value="UniProtKB-UniRule"/>
</dbReference>
<sequence length="944" mass="111086">MELIKSFESNKIENFWKKEWEKRGYFTQVINSKNPFFVLQLPPPNITGILHMGHAFNQTITDSLVRYHRMRKFNTIWIPGFDHAGIATQMIIERELDIKKITRQDIGRKKYIEKILEWKKKSSFNISNQMRQLGISIDWSKEYFTMNENISSVVTEVFVKLFEQGLIYRGKRIVNWDPKLNTAISDLEVVSKEEDGFIWYIRYPLADNSDFITVATTRPETIIGDTAVAVSKNDKRYTHLIGKLLKLPLCNRYIPIIEENEYIDKTFGTGCMKITPAHDFIDYIIGKKHNLPQINIFTSDAKIIEKDIIPIVYHKLDRFIARKKIINDLNNMGLLEQIKAHKILIPRGDRTGSIIEPMLTNQWFIAVNKPTPKETYFSGKSIAEVALEKIKNNEIKLIPKDWNNIYKKWLNNIEDWCISRQLWWGHQIPVWYDEDGKIYVARNEFDAQIQAGKKKIYRDEDVLDTWFSSSILPFSILGWPKKKTQEYKFYIPYSILITGFDILFFWVIRMIMMTTHFTGKIPFKKVYIHGLVRDSHGKKMSKSKNNILDPMDVINGIKLKDLIEKRVYALEDLKKINDITKITKKEFPNGISAFGADALRFTFISLSTLGRNINFDLKRCQGYRNFCNKLWNAARFVQINVLSCNYNSIEYKNINNKKIKLLKADRWIISLLQKTNLKIRKEFSNYRFDNIASAIYKFIWHEYCDWYLEIAKIQLKSNDKYCKLNTCNTLLYVLETLLRLAHPIIPFITEDLWQKIFPLKNGKINEKKKSIMVQNYPTINLNKIDKKSEKWIKQLKIYVNACRNLRGEMKLSPASRIPLYIESKNNDNYLISFFPYLQELAKLSNIKVVNALPVNSISPVIIFDNIKFMLIAKINIIEEKERISKEINKISIIINRAQKNINNEFFIKKAPKKIIVKEQERINNLSTILHKLQEQLLKFKNSNN</sequence>
<dbReference type="NCBIfam" id="TIGR00422">
    <property type="entry name" value="valS"/>
    <property type="match status" value="1"/>
</dbReference>
<dbReference type="GO" id="GO:0005524">
    <property type="term" value="F:ATP binding"/>
    <property type="evidence" value="ECO:0007669"/>
    <property type="project" value="UniProtKB-UniRule"/>
</dbReference>
<dbReference type="InterPro" id="IPR019499">
    <property type="entry name" value="Val-tRNA_synth_tRNA-bd"/>
</dbReference>
<evidence type="ECO:0000256" key="8">
    <source>
        <dbReference type="ARBA" id="ARBA00023054"/>
    </source>
</evidence>
<dbReference type="KEGG" id="ssdc:SSDC_01215"/>
<dbReference type="InterPro" id="IPR009080">
    <property type="entry name" value="tRNAsynth_Ia_anticodon-bd"/>
</dbReference>
<dbReference type="InterPro" id="IPR002300">
    <property type="entry name" value="aa-tRNA-synth_Ia"/>
</dbReference>
<dbReference type="eggNOG" id="COG0525">
    <property type="taxonomic scope" value="Bacteria"/>
</dbReference>
<dbReference type="InterPro" id="IPR013155">
    <property type="entry name" value="M/V/L/I-tRNA-synth_anticd-bd"/>
</dbReference>
<gene>
    <name evidence="11 16" type="primary">valS</name>
    <name evidence="16" type="ORF">SSDC_01215</name>
</gene>
<dbReference type="InterPro" id="IPR002303">
    <property type="entry name" value="Valyl-tRNA_ligase"/>
</dbReference>
<dbReference type="Gene3D" id="1.10.287.380">
    <property type="entry name" value="Valyl-tRNA synthetase, C-terminal domain"/>
    <property type="match status" value="1"/>
</dbReference>
<dbReference type="PATRIC" id="fig|669502.6.peg.236"/>
<dbReference type="Gene3D" id="1.10.730.10">
    <property type="entry name" value="Isoleucyl-tRNA Synthetase, Domain 1"/>
    <property type="match status" value="1"/>
</dbReference>
<dbReference type="Pfam" id="PF00133">
    <property type="entry name" value="tRNA-synt_1"/>
    <property type="match status" value="1"/>
</dbReference>
<dbReference type="PRINTS" id="PR00986">
    <property type="entry name" value="TRNASYNTHVAL"/>
</dbReference>
<evidence type="ECO:0000256" key="10">
    <source>
        <dbReference type="ARBA" id="ARBA00047552"/>
    </source>
</evidence>
<evidence type="ECO:0000256" key="5">
    <source>
        <dbReference type="ARBA" id="ARBA00022741"/>
    </source>
</evidence>
<dbReference type="HOGENOM" id="CLU_001493_0_2_4"/>
<evidence type="ECO:0000256" key="9">
    <source>
        <dbReference type="ARBA" id="ARBA00023146"/>
    </source>
</evidence>
<evidence type="ECO:0000256" key="3">
    <source>
        <dbReference type="ARBA" id="ARBA00022490"/>
    </source>
</evidence>
<evidence type="ECO:0000256" key="4">
    <source>
        <dbReference type="ARBA" id="ARBA00022598"/>
    </source>
</evidence>
<feature type="transmembrane region" description="Helical" evidence="12">
    <location>
        <begin position="490"/>
        <end position="508"/>
    </location>
</feature>
<evidence type="ECO:0000256" key="6">
    <source>
        <dbReference type="ARBA" id="ARBA00022840"/>
    </source>
</evidence>
<keyword evidence="7 11" id="KW-0648">Protein biosynthesis</keyword>
<dbReference type="Pfam" id="PF10458">
    <property type="entry name" value="Val_tRNA-synt_C"/>
    <property type="match status" value="1"/>
</dbReference>
<evidence type="ECO:0000256" key="12">
    <source>
        <dbReference type="SAM" id="Phobius"/>
    </source>
</evidence>
<keyword evidence="12" id="KW-1133">Transmembrane helix</keyword>
<evidence type="ECO:0000259" key="14">
    <source>
        <dbReference type="Pfam" id="PF08264"/>
    </source>
</evidence>
<dbReference type="InterPro" id="IPR037118">
    <property type="entry name" value="Val-tRNA_synth_C_sf"/>
</dbReference>
<dbReference type="PANTHER" id="PTHR11946:SF93">
    <property type="entry name" value="VALINE--TRNA LIGASE, CHLOROPLASTIC_MITOCHONDRIAL 2"/>
    <property type="match status" value="1"/>
</dbReference>
<evidence type="ECO:0000313" key="17">
    <source>
        <dbReference type="Proteomes" id="UP000015216"/>
    </source>
</evidence>
<dbReference type="InterPro" id="IPR010978">
    <property type="entry name" value="tRNA-bd_arm"/>
</dbReference>
<dbReference type="EMBL" id="CP003468">
    <property type="protein sequence ID" value="AGS06932.1"/>
    <property type="molecule type" value="Genomic_DNA"/>
</dbReference>
<keyword evidence="17" id="KW-1185">Reference proteome</keyword>
<reference evidence="16 17" key="1">
    <citation type="journal article" date="2013" name="Curr. Biol.">
        <title>Defensive bacteriome symbiont with a drastically reduced genome.</title>
        <authorList>
            <person name="Nakabachi A."/>
            <person name="Ueoka R."/>
            <person name="Oshima K."/>
            <person name="Teta R."/>
            <person name="Mangoni A."/>
            <person name="Gurgui M."/>
            <person name="Oldham N.J."/>
            <person name="van Echten-Deckert G."/>
            <person name="Okamura K."/>
            <person name="Yamamoto K."/>
            <person name="Inoue H."/>
            <person name="Ohkuma M."/>
            <person name="Hongoh Y."/>
            <person name="Miyagishima S.Y."/>
            <person name="Hattori M."/>
            <person name="Piel J."/>
            <person name="Fukatsu T."/>
        </authorList>
    </citation>
    <scope>NUCLEOTIDE SEQUENCE [LARGE SCALE GENOMIC DNA]</scope>
    <source>
        <strain evidence="16 17">DC</strain>
    </source>
</reference>
<feature type="domain" description="Methionyl/Valyl/Leucyl/Isoleucyl-tRNA synthetase anticodon-binding" evidence="14">
    <location>
        <begin position="665"/>
        <end position="819"/>
    </location>
</feature>